<keyword evidence="2 5" id="KW-0255">Endonuclease</keyword>
<dbReference type="RefSeq" id="WP_183347624.1">
    <property type="nucleotide sequence ID" value="NZ_JACHEO010000001.1"/>
</dbReference>
<keyword evidence="6" id="KW-1185">Reference proteome</keyword>
<dbReference type="GO" id="GO:0004519">
    <property type="term" value="F:endonuclease activity"/>
    <property type="evidence" value="ECO:0007669"/>
    <property type="project" value="UniProtKB-KW"/>
</dbReference>
<accession>A0A840UJV9</accession>
<evidence type="ECO:0000313" key="6">
    <source>
        <dbReference type="Proteomes" id="UP000539642"/>
    </source>
</evidence>
<dbReference type="SMART" id="SM00318">
    <property type="entry name" value="SNc"/>
    <property type="match status" value="1"/>
</dbReference>
<dbReference type="EMBL" id="JACHEO010000001">
    <property type="protein sequence ID" value="MBB5346627.1"/>
    <property type="molecule type" value="Genomic_DNA"/>
</dbReference>
<dbReference type="Gene3D" id="2.40.50.90">
    <property type="match status" value="1"/>
</dbReference>
<keyword evidence="1" id="KW-0540">Nuclease</keyword>
<keyword evidence="3" id="KW-0378">Hydrolase</keyword>
<organism evidence="5 6">
    <name type="scientific">Desulfoprunum benzoelyticum</name>
    <dbReference type="NCBI Taxonomy" id="1506996"/>
    <lineage>
        <taxon>Bacteria</taxon>
        <taxon>Pseudomonadati</taxon>
        <taxon>Thermodesulfobacteriota</taxon>
        <taxon>Desulfobulbia</taxon>
        <taxon>Desulfobulbales</taxon>
        <taxon>Desulfobulbaceae</taxon>
        <taxon>Desulfoprunum</taxon>
    </lineage>
</organism>
<evidence type="ECO:0000313" key="5">
    <source>
        <dbReference type="EMBL" id="MBB5346627.1"/>
    </source>
</evidence>
<protein>
    <submittedName>
        <fullName evidence="5">Endonuclease YncB(Thermonuclease family)</fullName>
    </submittedName>
</protein>
<proteinExistence type="predicted"/>
<dbReference type="PANTHER" id="PTHR12302">
    <property type="entry name" value="EBNA2 BINDING PROTEIN P100"/>
    <property type="match status" value="1"/>
</dbReference>
<evidence type="ECO:0000256" key="2">
    <source>
        <dbReference type="ARBA" id="ARBA00022759"/>
    </source>
</evidence>
<dbReference type="PANTHER" id="PTHR12302:SF3">
    <property type="entry name" value="SERINE_THREONINE-PROTEIN KINASE 31"/>
    <property type="match status" value="1"/>
</dbReference>
<dbReference type="InterPro" id="IPR016071">
    <property type="entry name" value="Staphylococal_nuclease_OB-fold"/>
</dbReference>
<comment type="caution">
    <text evidence="5">The sequence shown here is derived from an EMBL/GenBank/DDBJ whole genome shotgun (WGS) entry which is preliminary data.</text>
</comment>
<evidence type="ECO:0000259" key="4">
    <source>
        <dbReference type="PROSITE" id="PS50830"/>
    </source>
</evidence>
<evidence type="ECO:0000256" key="1">
    <source>
        <dbReference type="ARBA" id="ARBA00022722"/>
    </source>
</evidence>
<dbReference type="SUPFAM" id="SSF50199">
    <property type="entry name" value="Staphylococcal nuclease"/>
    <property type="match status" value="1"/>
</dbReference>
<evidence type="ECO:0000256" key="3">
    <source>
        <dbReference type="ARBA" id="ARBA00022801"/>
    </source>
</evidence>
<dbReference type="PROSITE" id="PS50830">
    <property type="entry name" value="TNASE_3"/>
    <property type="match status" value="1"/>
</dbReference>
<dbReference type="Pfam" id="PF00565">
    <property type="entry name" value="SNase"/>
    <property type="match status" value="1"/>
</dbReference>
<feature type="domain" description="TNase-like" evidence="4">
    <location>
        <begin position="28"/>
        <end position="151"/>
    </location>
</feature>
<dbReference type="GO" id="GO:0016787">
    <property type="term" value="F:hydrolase activity"/>
    <property type="evidence" value="ECO:0007669"/>
    <property type="project" value="UniProtKB-KW"/>
</dbReference>
<reference evidence="5 6" key="1">
    <citation type="submission" date="2020-08" db="EMBL/GenBank/DDBJ databases">
        <title>Genomic Encyclopedia of Type Strains, Phase IV (KMG-IV): sequencing the most valuable type-strain genomes for metagenomic binning, comparative biology and taxonomic classification.</title>
        <authorList>
            <person name="Goeker M."/>
        </authorList>
    </citation>
    <scope>NUCLEOTIDE SEQUENCE [LARGE SCALE GENOMIC DNA]</scope>
    <source>
        <strain evidence="5 6">DSM 28570</strain>
    </source>
</reference>
<sequence length="172" mass="19824">MIRIQATRRILALVGVVLVVLGGGDACGEESAVISRVVDGDSLKVRQHNRSFQIRLWGIDTPEHGQRYAAEARSQCRRIVAGKKIVLQPKYLDKYNRVVALVWVDGMLLNEELVRRGAAWVYDRYCDEEVCQTWNDLEQEARVRRIGLWRDDSPVAPWEWKGRQRSGRPRPE</sequence>
<dbReference type="AlphaFoldDB" id="A0A840UJV9"/>
<dbReference type="InterPro" id="IPR035437">
    <property type="entry name" value="SNase_OB-fold_sf"/>
</dbReference>
<name>A0A840UJV9_9BACT</name>
<dbReference type="Proteomes" id="UP000539642">
    <property type="component" value="Unassembled WGS sequence"/>
</dbReference>
<gene>
    <name evidence="5" type="ORF">HNQ81_000334</name>
</gene>